<protein>
    <recommendedName>
        <fullName evidence="1">NADH:flavin oxidoreductase/NADH oxidase N-terminal domain-containing protein</fullName>
    </recommendedName>
</protein>
<dbReference type="InterPro" id="IPR013785">
    <property type="entry name" value="Aldolase_TIM"/>
</dbReference>
<proteinExistence type="predicted"/>
<dbReference type="GO" id="GO:0010181">
    <property type="term" value="F:FMN binding"/>
    <property type="evidence" value="ECO:0007669"/>
    <property type="project" value="InterPro"/>
</dbReference>
<dbReference type="SUPFAM" id="SSF51395">
    <property type="entry name" value="FMN-linked oxidoreductases"/>
    <property type="match status" value="1"/>
</dbReference>
<dbReference type="Pfam" id="PF00724">
    <property type="entry name" value="Oxidored_FMN"/>
    <property type="match status" value="1"/>
</dbReference>
<evidence type="ECO:0000313" key="3">
    <source>
        <dbReference type="Proteomes" id="UP000262825"/>
    </source>
</evidence>
<dbReference type="Gene3D" id="3.20.20.70">
    <property type="entry name" value="Aldolase class I"/>
    <property type="match status" value="1"/>
</dbReference>
<reference evidence="3" key="1">
    <citation type="submission" date="2018-06" db="EMBL/GenBank/DDBJ databases">
        <authorList>
            <person name="Guldener U."/>
        </authorList>
    </citation>
    <scope>NUCLEOTIDE SEQUENCE [LARGE SCALE GENOMIC DNA]</scope>
    <source>
        <strain evidence="3">UTAD17</strain>
    </source>
</reference>
<feature type="domain" description="NADH:flavin oxidoreductase/NADH oxidase N-terminal" evidence="1">
    <location>
        <begin position="1"/>
        <end position="50"/>
    </location>
</feature>
<dbReference type="InterPro" id="IPR001155">
    <property type="entry name" value="OxRdtase_FMN_N"/>
</dbReference>
<evidence type="ECO:0000313" key="2">
    <source>
        <dbReference type="EMBL" id="SSD59663.1"/>
    </source>
</evidence>
<dbReference type="EMBL" id="UFAJ01000182">
    <property type="protein sequence ID" value="SSD59663.1"/>
    <property type="molecule type" value="Genomic_DNA"/>
</dbReference>
<accession>A0A376B4S9</accession>
<dbReference type="VEuPathDB" id="FungiDB:SCODWIG_01424"/>
<dbReference type="AlphaFoldDB" id="A0A376B4S9"/>
<evidence type="ECO:0000259" key="1">
    <source>
        <dbReference type="Pfam" id="PF00724"/>
    </source>
</evidence>
<sequence>MAPLTRMRAHHPGNIPNKDWAVEYYSQRSERPGSFIITEGAFPSAQCGGYLE</sequence>
<name>A0A376B4S9_9ASCO</name>
<dbReference type="Proteomes" id="UP000262825">
    <property type="component" value="Unassembled WGS sequence"/>
</dbReference>
<dbReference type="GO" id="GO:0016491">
    <property type="term" value="F:oxidoreductase activity"/>
    <property type="evidence" value="ECO:0007669"/>
    <property type="project" value="InterPro"/>
</dbReference>
<organism evidence="2 3">
    <name type="scientific">Saccharomycodes ludwigii</name>
    <dbReference type="NCBI Taxonomy" id="36035"/>
    <lineage>
        <taxon>Eukaryota</taxon>
        <taxon>Fungi</taxon>
        <taxon>Dikarya</taxon>
        <taxon>Ascomycota</taxon>
        <taxon>Saccharomycotina</taxon>
        <taxon>Saccharomycetes</taxon>
        <taxon>Saccharomycodales</taxon>
        <taxon>Saccharomycodaceae</taxon>
        <taxon>Saccharomycodes</taxon>
    </lineage>
</organism>
<keyword evidence="3" id="KW-1185">Reference proteome</keyword>
<gene>
    <name evidence="2" type="ORF">SCODWIG_01424</name>
</gene>